<sequence>MAAIWFKQNLSLADFEGMEANTIADVIGLRFSEVGDNYIKGTMPVDHRTHQPYGLLHGGASCVLAETLGSVASAKIIDPEKFICVGLEINANHIRSVRSGIVTGITTPIHIGASTHVWDIKIYDEREKLVCVSRLTVAILKKP</sequence>
<feature type="domain" description="Thioesterase" evidence="3">
    <location>
        <begin position="53"/>
        <end position="131"/>
    </location>
</feature>
<comment type="caution">
    <text evidence="4">The sequence shown here is derived from an EMBL/GenBank/DDBJ whole genome shotgun (WGS) entry which is preliminary data.</text>
</comment>
<proteinExistence type="inferred from homology"/>
<dbReference type="Pfam" id="PF03061">
    <property type="entry name" value="4HBT"/>
    <property type="match status" value="1"/>
</dbReference>
<dbReference type="CDD" id="cd03443">
    <property type="entry name" value="PaaI_thioesterase"/>
    <property type="match status" value="1"/>
</dbReference>
<dbReference type="PANTHER" id="PTHR43240">
    <property type="entry name" value="1,4-DIHYDROXY-2-NAPHTHOYL-COA THIOESTERASE 1"/>
    <property type="match status" value="1"/>
</dbReference>
<dbReference type="GO" id="GO:0061522">
    <property type="term" value="F:1,4-dihydroxy-2-naphthoyl-CoA thioesterase activity"/>
    <property type="evidence" value="ECO:0007669"/>
    <property type="project" value="TreeGrafter"/>
</dbReference>
<dbReference type="AlphaFoldDB" id="A0A4Q1CM96"/>
<dbReference type="InterPro" id="IPR003736">
    <property type="entry name" value="PAAI_dom"/>
</dbReference>
<dbReference type="PANTHER" id="PTHR43240:SF5">
    <property type="entry name" value="1,4-DIHYDROXY-2-NAPHTHOYL-COA THIOESTERASE 1"/>
    <property type="match status" value="1"/>
</dbReference>
<dbReference type="NCBIfam" id="TIGR00369">
    <property type="entry name" value="unchar_dom_1"/>
    <property type="match status" value="1"/>
</dbReference>
<organism evidence="4 5">
    <name type="scientific">Lacibacter luteus</name>
    <dbReference type="NCBI Taxonomy" id="2508719"/>
    <lineage>
        <taxon>Bacteria</taxon>
        <taxon>Pseudomonadati</taxon>
        <taxon>Bacteroidota</taxon>
        <taxon>Chitinophagia</taxon>
        <taxon>Chitinophagales</taxon>
        <taxon>Chitinophagaceae</taxon>
        <taxon>Lacibacter</taxon>
    </lineage>
</organism>
<protein>
    <submittedName>
        <fullName evidence="4">Hotdog fold thioesterase</fullName>
    </submittedName>
</protein>
<dbReference type="Gene3D" id="3.10.129.10">
    <property type="entry name" value="Hotdog Thioesterase"/>
    <property type="match status" value="1"/>
</dbReference>
<name>A0A4Q1CM96_9BACT</name>
<dbReference type="SUPFAM" id="SSF54637">
    <property type="entry name" value="Thioesterase/thiol ester dehydrase-isomerase"/>
    <property type="match status" value="1"/>
</dbReference>
<evidence type="ECO:0000259" key="3">
    <source>
        <dbReference type="Pfam" id="PF03061"/>
    </source>
</evidence>
<comment type="similarity">
    <text evidence="1">Belongs to the thioesterase PaaI family.</text>
</comment>
<dbReference type="InterPro" id="IPR029069">
    <property type="entry name" value="HotDog_dom_sf"/>
</dbReference>
<dbReference type="GO" id="GO:0005829">
    <property type="term" value="C:cytosol"/>
    <property type="evidence" value="ECO:0007669"/>
    <property type="project" value="TreeGrafter"/>
</dbReference>
<dbReference type="OrthoDB" id="9798208at2"/>
<accession>A0A4Q1CM96</accession>
<dbReference type="EMBL" id="SDHW01000001">
    <property type="protein sequence ID" value="RXK62167.1"/>
    <property type="molecule type" value="Genomic_DNA"/>
</dbReference>
<evidence type="ECO:0000256" key="2">
    <source>
        <dbReference type="ARBA" id="ARBA00022801"/>
    </source>
</evidence>
<dbReference type="Proteomes" id="UP000290204">
    <property type="component" value="Unassembled WGS sequence"/>
</dbReference>
<dbReference type="InterPro" id="IPR006683">
    <property type="entry name" value="Thioestr_dom"/>
</dbReference>
<dbReference type="RefSeq" id="WP_129129538.1">
    <property type="nucleotide sequence ID" value="NZ_SDHW01000001.1"/>
</dbReference>
<evidence type="ECO:0000256" key="1">
    <source>
        <dbReference type="ARBA" id="ARBA00008324"/>
    </source>
</evidence>
<evidence type="ECO:0000313" key="4">
    <source>
        <dbReference type="EMBL" id="RXK62167.1"/>
    </source>
</evidence>
<reference evidence="4 5" key="1">
    <citation type="submission" date="2019-01" db="EMBL/GenBank/DDBJ databases">
        <title>Lacibacter sp. strain TTM-7.</title>
        <authorList>
            <person name="Chen W.-M."/>
        </authorList>
    </citation>
    <scope>NUCLEOTIDE SEQUENCE [LARGE SCALE GENOMIC DNA]</scope>
    <source>
        <strain evidence="4 5">TTM-7</strain>
    </source>
</reference>
<keyword evidence="2" id="KW-0378">Hydrolase</keyword>
<keyword evidence="5" id="KW-1185">Reference proteome</keyword>
<gene>
    <name evidence="4" type="ORF">ESA94_03905</name>
</gene>
<evidence type="ECO:0000313" key="5">
    <source>
        <dbReference type="Proteomes" id="UP000290204"/>
    </source>
</evidence>